<evidence type="ECO:0000259" key="1">
    <source>
        <dbReference type="PROSITE" id="PS50879"/>
    </source>
</evidence>
<proteinExistence type="predicted"/>
<evidence type="ECO:0000313" key="2">
    <source>
        <dbReference type="EMBL" id="MEL0613367.1"/>
    </source>
</evidence>
<organism evidence="2 3">
    <name type="scientific">Marinomonas arenicola</name>
    <dbReference type="NCBI Taxonomy" id="569601"/>
    <lineage>
        <taxon>Bacteria</taxon>
        <taxon>Pseudomonadati</taxon>
        <taxon>Pseudomonadota</taxon>
        <taxon>Gammaproteobacteria</taxon>
        <taxon>Oceanospirillales</taxon>
        <taxon>Oceanospirillaceae</taxon>
        <taxon>Marinomonas</taxon>
    </lineage>
</organism>
<dbReference type="EMBL" id="JBAKAR010000006">
    <property type="protein sequence ID" value="MEL0613367.1"/>
    <property type="molecule type" value="Genomic_DNA"/>
</dbReference>
<dbReference type="SUPFAM" id="SSF53098">
    <property type="entry name" value="Ribonuclease H-like"/>
    <property type="match status" value="1"/>
</dbReference>
<dbReference type="Gene3D" id="3.30.420.10">
    <property type="entry name" value="Ribonuclease H-like superfamily/Ribonuclease H"/>
    <property type="match status" value="1"/>
</dbReference>
<sequence>MTKSNHSPIKTIIRGACNNQTHIGVWSAIIEDDKKYLEVANRHCQTTHIEMELVAALSVLRCLEKYSGRSISIMTTSNYVINGITEWYTEWQAKGWRNANNKPVNHKDKWQELKKLSDKLNIKWCKLSKDEETKAQYNLLCISDEALKRGHAKSIIHKK</sequence>
<protein>
    <submittedName>
        <fullName evidence="2">RNase H family protein</fullName>
    </submittedName>
</protein>
<dbReference type="RefSeq" id="WP_341567145.1">
    <property type="nucleotide sequence ID" value="NZ_JBAKAR010000006.1"/>
</dbReference>
<evidence type="ECO:0000313" key="3">
    <source>
        <dbReference type="Proteomes" id="UP001379949"/>
    </source>
</evidence>
<keyword evidence="3" id="KW-1185">Reference proteome</keyword>
<comment type="caution">
    <text evidence="2">The sequence shown here is derived from an EMBL/GenBank/DDBJ whole genome shotgun (WGS) entry which is preliminary data.</text>
</comment>
<dbReference type="Proteomes" id="UP001379949">
    <property type="component" value="Unassembled WGS sequence"/>
</dbReference>
<dbReference type="PROSITE" id="PS50879">
    <property type="entry name" value="RNASE_H_1"/>
    <property type="match status" value="1"/>
</dbReference>
<accession>A0ABU9G7F4</accession>
<reference evidence="2 3" key="1">
    <citation type="submission" date="2024-02" db="EMBL/GenBank/DDBJ databases">
        <title>Bacteria isolated from the canopy kelp, Nereocystis luetkeana.</title>
        <authorList>
            <person name="Pfister C.A."/>
            <person name="Younker I.T."/>
            <person name="Light S.H."/>
        </authorList>
    </citation>
    <scope>NUCLEOTIDE SEQUENCE [LARGE SCALE GENOMIC DNA]</scope>
    <source>
        <strain evidence="2 3">TI.4.07</strain>
    </source>
</reference>
<dbReference type="InterPro" id="IPR036397">
    <property type="entry name" value="RNaseH_sf"/>
</dbReference>
<dbReference type="InterPro" id="IPR012337">
    <property type="entry name" value="RNaseH-like_sf"/>
</dbReference>
<dbReference type="Pfam" id="PF00075">
    <property type="entry name" value="RNase_H"/>
    <property type="match status" value="1"/>
</dbReference>
<gene>
    <name evidence="2" type="ORF">V6242_09425</name>
</gene>
<feature type="domain" description="RNase H type-1" evidence="1">
    <location>
        <begin position="1"/>
        <end position="159"/>
    </location>
</feature>
<name>A0ABU9G7F4_9GAMM</name>
<dbReference type="InterPro" id="IPR002156">
    <property type="entry name" value="RNaseH_domain"/>
</dbReference>